<dbReference type="GO" id="GO:0032259">
    <property type="term" value="P:methylation"/>
    <property type="evidence" value="ECO:0007669"/>
    <property type="project" value="UniProtKB-KW"/>
</dbReference>
<accession>A0AAQ3QQU7</accession>
<gene>
    <name evidence="6" type="ORF">Cni_G29023</name>
</gene>
<evidence type="ECO:0000313" key="7">
    <source>
        <dbReference type="Proteomes" id="UP001327560"/>
    </source>
</evidence>
<feature type="domain" description="O-methyltransferase C-terminal" evidence="4">
    <location>
        <begin position="137"/>
        <end position="353"/>
    </location>
</feature>
<dbReference type="InterPro" id="IPR012967">
    <property type="entry name" value="COMT_dimerisation"/>
</dbReference>
<evidence type="ECO:0000259" key="5">
    <source>
        <dbReference type="Pfam" id="PF08100"/>
    </source>
</evidence>
<dbReference type="Pfam" id="PF00891">
    <property type="entry name" value="Methyltransf_2"/>
    <property type="match status" value="1"/>
</dbReference>
<dbReference type="AlphaFoldDB" id="A0AAQ3QQU7"/>
<sequence>MEGCGKETVPTVDELEALGDVWNQTFNFVTSMSLKCAVELGIADAIHDEGGAITLPQLAAALSIAPAKHSALRCLMRLLLHNGCFAKKDKTSGEEDDTYILTPMSQLLVSSKHTGMPSLVLTELHPLMIETWLSVSKWFHGNAPTPFEATHGRALFDLMHDHVGQHRDFAVKANVAVEKDSRLVGEFLVKRHPEVFDGMQSLVDITGNLHGYGALAATIAKAFPHMKCSILDQPHCVADAAKSTERPKNLDFLEGDMFEHIPSADVLLLRWVLMCWNDEDCVKILKRCREAIEPSKTKGGKVLIVDIVIKDGERFDKSTETQLFFDMLMVVVRGAKQREEHEWHKLFTEAGFSNYKITPFGLRSLIEVYP</sequence>
<dbReference type="FunFam" id="1.10.10.10:FF:000213">
    <property type="entry name" value="Coniferyl alcohol 9-O-methyltransferase"/>
    <property type="match status" value="1"/>
</dbReference>
<dbReference type="InterPro" id="IPR036388">
    <property type="entry name" value="WH-like_DNA-bd_sf"/>
</dbReference>
<dbReference type="FunFam" id="3.40.50.150:FF:000057">
    <property type="entry name" value="O-methyltransferase ZRP4"/>
    <property type="match status" value="1"/>
</dbReference>
<dbReference type="InterPro" id="IPR001077">
    <property type="entry name" value="COMT_C"/>
</dbReference>
<feature type="domain" description="O-methyltransferase dimerisation" evidence="5">
    <location>
        <begin position="22"/>
        <end position="111"/>
    </location>
</feature>
<evidence type="ECO:0000259" key="4">
    <source>
        <dbReference type="Pfam" id="PF00891"/>
    </source>
</evidence>
<evidence type="ECO:0000256" key="1">
    <source>
        <dbReference type="ARBA" id="ARBA00022603"/>
    </source>
</evidence>
<dbReference type="InterPro" id="IPR016461">
    <property type="entry name" value="COMT-like"/>
</dbReference>
<keyword evidence="7" id="KW-1185">Reference proteome</keyword>
<keyword evidence="2" id="KW-0808">Transferase</keyword>
<protein>
    <submittedName>
        <fullName evidence="6">Uncharacterized protein</fullName>
    </submittedName>
</protein>
<keyword evidence="3" id="KW-0949">S-adenosyl-L-methionine</keyword>
<dbReference type="GO" id="GO:0046983">
    <property type="term" value="F:protein dimerization activity"/>
    <property type="evidence" value="ECO:0007669"/>
    <property type="project" value="InterPro"/>
</dbReference>
<dbReference type="GO" id="GO:0008757">
    <property type="term" value="F:S-adenosylmethionine-dependent methyltransferase activity"/>
    <property type="evidence" value="ECO:0007669"/>
    <property type="project" value="UniProtKB-ARBA"/>
</dbReference>
<dbReference type="PIRSF" id="PIRSF005739">
    <property type="entry name" value="O-mtase"/>
    <property type="match status" value="1"/>
</dbReference>
<dbReference type="EMBL" id="CP136898">
    <property type="protein sequence ID" value="WOL20219.1"/>
    <property type="molecule type" value="Genomic_DNA"/>
</dbReference>
<dbReference type="GO" id="GO:0008171">
    <property type="term" value="F:O-methyltransferase activity"/>
    <property type="evidence" value="ECO:0007669"/>
    <property type="project" value="InterPro"/>
</dbReference>
<dbReference type="Pfam" id="PF08100">
    <property type="entry name" value="Dimerisation"/>
    <property type="match status" value="1"/>
</dbReference>
<dbReference type="InterPro" id="IPR036390">
    <property type="entry name" value="WH_DNA-bd_sf"/>
</dbReference>
<dbReference type="InterPro" id="IPR029063">
    <property type="entry name" value="SAM-dependent_MTases_sf"/>
</dbReference>
<proteinExistence type="predicted"/>
<dbReference type="PROSITE" id="PS51683">
    <property type="entry name" value="SAM_OMT_II"/>
    <property type="match status" value="1"/>
</dbReference>
<reference evidence="6 7" key="1">
    <citation type="submission" date="2023-10" db="EMBL/GenBank/DDBJ databases">
        <title>Chromosome-scale genome assembly provides insights into flower coloration mechanisms of Canna indica.</title>
        <authorList>
            <person name="Li C."/>
        </authorList>
    </citation>
    <scope>NUCLEOTIDE SEQUENCE [LARGE SCALE GENOMIC DNA]</scope>
    <source>
        <tissue evidence="6">Flower</tissue>
    </source>
</reference>
<evidence type="ECO:0000256" key="2">
    <source>
        <dbReference type="ARBA" id="ARBA00022679"/>
    </source>
</evidence>
<dbReference type="Gene3D" id="1.10.10.10">
    <property type="entry name" value="Winged helix-like DNA-binding domain superfamily/Winged helix DNA-binding domain"/>
    <property type="match status" value="1"/>
</dbReference>
<dbReference type="SUPFAM" id="SSF53335">
    <property type="entry name" value="S-adenosyl-L-methionine-dependent methyltransferases"/>
    <property type="match status" value="1"/>
</dbReference>
<name>A0AAQ3QQU7_9LILI</name>
<dbReference type="Gene3D" id="3.40.50.150">
    <property type="entry name" value="Vaccinia Virus protein VP39"/>
    <property type="match status" value="1"/>
</dbReference>
<dbReference type="SUPFAM" id="SSF46785">
    <property type="entry name" value="Winged helix' DNA-binding domain"/>
    <property type="match status" value="1"/>
</dbReference>
<evidence type="ECO:0000256" key="3">
    <source>
        <dbReference type="ARBA" id="ARBA00022691"/>
    </source>
</evidence>
<keyword evidence="1" id="KW-0489">Methyltransferase</keyword>
<evidence type="ECO:0000313" key="6">
    <source>
        <dbReference type="EMBL" id="WOL20219.1"/>
    </source>
</evidence>
<dbReference type="Proteomes" id="UP001327560">
    <property type="component" value="Chromosome 9"/>
</dbReference>
<dbReference type="PANTHER" id="PTHR11746">
    <property type="entry name" value="O-METHYLTRANSFERASE"/>
    <property type="match status" value="1"/>
</dbReference>
<organism evidence="6 7">
    <name type="scientific">Canna indica</name>
    <name type="common">Indian-shot</name>
    <dbReference type="NCBI Taxonomy" id="4628"/>
    <lineage>
        <taxon>Eukaryota</taxon>
        <taxon>Viridiplantae</taxon>
        <taxon>Streptophyta</taxon>
        <taxon>Embryophyta</taxon>
        <taxon>Tracheophyta</taxon>
        <taxon>Spermatophyta</taxon>
        <taxon>Magnoliopsida</taxon>
        <taxon>Liliopsida</taxon>
        <taxon>Zingiberales</taxon>
        <taxon>Cannaceae</taxon>
        <taxon>Canna</taxon>
    </lineage>
</organism>